<evidence type="ECO:0008006" key="3">
    <source>
        <dbReference type="Google" id="ProtNLM"/>
    </source>
</evidence>
<feature type="region of interest" description="Disordered" evidence="1">
    <location>
        <begin position="101"/>
        <end position="128"/>
    </location>
</feature>
<accession>A0A383D4B3</accession>
<dbReference type="InterPro" id="IPR007481">
    <property type="entry name" value="SspB"/>
</dbReference>
<dbReference type="EMBL" id="UINC01214201">
    <property type="protein sequence ID" value="SVE39322.1"/>
    <property type="molecule type" value="Genomic_DNA"/>
</dbReference>
<dbReference type="Gene3D" id="2.30.30.220">
    <property type="entry name" value="SspB-like"/>
    <property type="match status" value="1"/>
</dbReference>
<dbReference type="InterPro" id="IPR036760">
    <property type="entry name" value="SspB-like_sf"/>
</dbReference>
<reference evidence="2" key="1">
    <citation type="submission" date="2018-05" db="EMBL/GenBank/DDBJ databases">
        <authorList>
            <person name="Lanie J.A."/>
            <person name="Ng W.-L."/>
            <person name="Kazmierczak K.M."/>
            <person name="Andrzejewski T.M."/>
            <person name="Davidsen T.M."/>
            <person name="Wayne K.J."/>
            <person name="Tettelin H."/>
            <person name="Glass J.I."/>
            <person name="Rusch D."/>
            <person name="Podicherti R."/>
            <person name="Tsui H.-C.T."/>
            <person name="Winkler M.E."/>
        </authorList>
    </citation>
    <scope>NUCLEOTIDE SEQUENCE</scope>
</reference>
<proteinExistence type="predicted"/>
<dbReference type="PANTHER" id="PTHR37486">
    <property type="entry name" value="STRINGENT STARVATION PROTEIN B"/>
    <property type="match status" value="1"/>
</dbReference>
<sequence>MKISSRVPYLLQPLLEWLLDNDMTPYLIVNTLIPEVSFPTGFAQPDGRIIFNISPNAVRNLTIEKDYVLFDSRFSGSPFEVYVPMGAVLALVSKETGDGMWFPENDYSPDGQKQSDTSDTQPESKKDG</sequence>
<gene>
    <name evidence="2" type="ORF">METZ01_LOCUS492176</name>
</gene>
<dbReference type="SUPFAM" id="SSF101738">
    <property type="entry name" value="SspB-like"/>
    <property type="match status" value="1"/>
</dbReference>
<dbReference type="GO" id="GO:0045732">
    <property type="term" value="P:positive regulation of protein catabolic process"/>
    <property type="evidence" value="ECO:0007669"/>
    <property type="project" value="TreeGrafter"/>
</dbReference>
<dbReference type="PANTHER" id="PTHR37486:SF1">
    <property type="entry name" value="STRINGENT STARVATION PROTEIN B"/>
    <property type="match status" value="1"/>
</dbReference>
<feature type="compositionally biased region" description="Polar residues" evidence="1">
    <location>
        <begin position="111"/>
        <end position="121"/>
    </location>
</feature>
<organism evidence="2">
    <name type="scientific">marine metagenome</name>
    <dbReference type="NCBI Taxonomy" id="408172"/>
    <lineage>
        <taxon>unclassified sequences</taxon>
        <taxon>metagenomes</taxon>
        <taxon>ecological metagenomes</taxon>
    </lineage>
</organism>
<dbReference type="GO" id="GO:0005829">
    <property type="term" value="C:cytosol"/>
    <property type="evidence" value="ECO:0007669"/>
    <property type="project" value="TreeGrafter"/>
</dbReference>
<evidence type="ECO:0000313" key="2">
    <source>
        <dbReference type="EMBL" id="SVE39322.1"/>
    </source>
</evidence>
<feature type="non-terminal residue" evidence="2">
    <location>
        <position position="128"/>
    </location>
</feature>
<protein>
    <recommendedName>
        <fullName evidence="3">Stringent starvation protein B</fullName>
    </recommendedName>
</protein>
<evidence type="ECO:0000256" key="1">
    <source>
        <dbReference type="SAM" id="MobiDB-lite"/>
    </source>
</evidence>
<name>A0A383D4B3_9ZZZZ</name>
<dbReference type="AlphaFoldDB" id="A0A383D4B3"/>
<dbReference type="Pfam" id="PF04386">
    <property type="entry name" value="SspB"/>
    <property type="match status" value="1"/>
</dbReference>
<dbReference type="GO" id="GO:0005840">
    <property type="term" value="C:ribosome"/>
    <property type="evidence" value="ECO:0007669"/>
    <property type="project" value="TreeGrafter"/>
</dbReference>